<evidence type="ECO:0000313" key="3">
    <source>
        <dbReference type="Proteomes" id="UP000234951"/>
    </source>
</evidence>
<dbReference type="EMBL" id="PGVA01000044">
    <property type="protein sequence ID" value="PLR80820.1"/>
    <property type="molecule type" value="Genomic_DNA"/>
</dbReference>
<evidence type="ECO:0000313" key="4">
    <source>
        <dbReference type="Proteomes" id="UP000235114"/>
    </source>
</evidence>
<dbReference type="Proteomes" id="UP000234951">
    <property type="component" value="Unassembled WGS sequence"/>
</dbReference>
<sequence>MLAKDEKLLKRGENLAKKTEEYLTYAPKQPVITIQNDDTYPNLKNIPGDSVDSHKDLEVANAIIGGEEIRQQNENL</sequence>
<dbReference type="EMBL" id="PGVD01000022">
    <property type="protein sequence ID" value="PLR98304.1"/>
    <property type="molecule type" value="Genomic_DNA"/>
</dbReference>
<evidence type="ECO:0000313" key="2">
    <source>
        <dbReference type="EMBL" id="PLR98304.1"/>
    </source>
</evidence>
<evidence type="ECO:0000313" key="1">
    <source>
        <dbReference type="EMBL" id="PLR80820.1"/>
    </source>
</evidence>
<name>A0A2N5GIR4_9BACI</name>
<proteinExistence type="predicted"/>
<gene>
    <name evidence="1" type="ORF">CU635_17380</name>
    <name evidence="2" type="ORF">CVD25_08000</name>
</gene>
<protein>
    <submittedName>
        <fullName evidence="1">Uncharacterized protein</fullName>
    </submittedName>
</protein>
<dbReference type="OrthoDB" id="2924022at2"/>
<accession>A0A2N5GIR4</accession>
<comment type="caution">
    <text evidence="1">The sequence shown here is derived from an EMBL/GenBank/DDBJ whole genome shotgun (WGS) entry which is preliminary data.</text>
</comment>
<dbReference type="AlphaFoldDB" id="A0A2N5GIR4"/>
<dbReference type="Proteomes" id="UP000235114">
    <property type="component" value="Unassembled WGS sequence"/>
</dbReference>
<reference evidence="1 3" key="1">
    <citation type="submission" date="2017-11" db="EMBL/GenBank/DDBJ databases">
        <title>Comparitive Functional Genomics of Dry Heat Resistant strains isolated from the Viking Spacecraft.</title>
        <authorList>
            <person name="Seuylemezian A."/>
            <person name="Cooper K."/>
            <person name="Vaishampayan P."/>
        </authorList>
    </citation>
    <scope>NUCLEOTIDE SEQUENCE [LARGE SCALE GENOMIC DNA]</scope>
    <source>
        <strain evidence="1 3">M4.6</strain>
    </source>
</reference>
<keyword evidence="4" id="KW-1185">Reference proteome</keyword>
<reference evidence="2 4" key="2">
    <citation type="submission" date="2017-12" db="EMBL/GenBank/DDBJ databases">
        <title>Comparative Functional Genomics of Dry Heat Resistant strains isolated from the Viking Spacecraft.</title>
        <authorList>
            <person name="Seuylemezian A."/>
            <person name="Cooper K."/>
            <person name="Vaishampayan P."/>
        </authorList>
    </citation>
    <scope>NUCLEOTIDE SEQUENCE [LARGE SCALE GENOMIC DNA]</scope>
    <source>
        <strain evidence="2 4">ATCC 29669</strain>
    </source>
</reference>
<organism evidence="1 3">
    <name type="scientific">Bacillus canaveralius</name>
    <dbReference type="NCBI Taxonomy" id="1403243"/>
    <lineage>
        <taxon>Bacteria</taxon>
        <taxon>Bacillati</taxon>
        <taxon>Bacillota</taxon>
        <taxon>Bacilli</taxon>
        <taxon>Bacillales</taxon>
        <taxon>Bacillaceae</taxon>
        <taxon>Bacillus</taxon>
    </lineage>
</organism>